<accession>A0A8B9IRX5</accession>
<dbReference type="InterPro" id="IPR050278">
    <property type="entry name" value="Serine_Prot_S9B/DPPIV"/>
</dbReference>
<name>A0A8B9IRX5_9PSIT</name>
<dbReference type="Ensembl" id="ENSACOT00000000976.1">
    <property type="protein sequence ID" value="ENSACOP00000000944.1"/>
    <property type="gene ID" value="ENSACOG00000000685.1"/>
</dbReference>
<keyword evidence="2" id="KW-1185">Reference proteome</keyword>
<organism evidence="1 2">
    <name type="scientific">Amazona collaria</name>
    <name type="common">yellow-billed parrot</name>
    <dbReference type="NCBI Taxonomy" id="241587"/>
    <lineage>
        <taxon>Eukaryota</taxon>
        <taxon>Metazoa</taxon>
        <taxon>Chordata</taxon>
        <taxon>Craniata</taxon>
        <taxon>Vertebrata</taxon>
        <taxon>Euteleostomi</taxon>
        <taxon>Archelosauria</taxon>
        <taxon>Archosauria</taxon>
        <taxon>Dinosauria</taxon>
        <taxon>Saurischia</taxon>
        <taxon>Theropoda</taxon>
        <taxon>Coelurosauria</taxon>
        <taxon>Aves</taxon>
        <taxon>Neognathae</taxon>
        <taxon>Neoaves</taxon>
        <taxon>Telluraves</taxon>
        <taxon>Australaves</taxon>
        <taxon>Psittaciformes</taxon>
        <taxon>Psittacidae</taxon>
        <taxon>Amazona</taxon>
    </lineage>
</organism>
<evidence type="ECO:0000313" key="2">
    <source>
        <dbReference type="Proteomes" id="UP000694522"/>
    </source>
</evidence>
<reference evidence="1" key="2">
    <citation type="submission" date="2025-09" db="UniProtKB">
        <authorList>
            <consortium name="Ensembl"/>
        </authorList>
    </citation>
    <scope>IDENTIFICATION</scope>
</reference>
<proteinExistence type="predicted"/>
<dbReference type="AlphaFoldDB" id="A0A8B9IRX5"/>
<reference evidence="1" key="1">
    <citation type="submission" date="2025-08" db="UniProtKB">
        <authorList>
            <consortium name="Ensembl"/>
        </authorList>
    </citation>
    <scope>IDENTIFICATION</scope>
</reference>
<dbReference type="SUPFAM" id="SSF82171">
    <property type="entry name" value="DPP6 N-terminal domain-like"/>
    <property type="match status" value="1"/>
</dbReference>
<evidence type="ECO:0000313" key="1">
    <source>
        <dbReference type="Ensembl" id="ENSACOP00000000944.1"/>
    </source>
</evidence>
<dbReference type="GO" id="GO:0006508">
    <property type="term" value="P:proteolysis"/>
    <property type="evidence" value="ECO:0007669"/>
    <property type="project" value="TreeGrafter"/>
</dbReference>
<dbReference type="Gene3D" id="2.140.10.30">
    <property type="entry name" value="Dipeptidylpeptidase IV, N-terminal domain"/>
    <property type="match status" value="1"/>
</dbReference>
<dbReference type="PANTHER" id="PTHR11731:SF136">
    <property type="entry name" value="PROLYL ENDOPEPTIDASE FAP"/>
    <property type="match status" value="1"/>
</dbReference>
<dbReference type="GO" id="GO:0005886">
    <property type="term" value="C:plasma membrane"/>
    <property type="evidence" value="ECO:0007669"/>
    <property type="project" value="TreeGrafter"/>
</dbReference>
<dbReference type="GO" id="GO:0008239">
    <property type="term" value="F:dipeptidyl-peptidase activity"/>
    <property type="evidence" value="ECO:0007669"/>
    <property type="project" value="TreeGrafter"/>
</dbReference>
<dbReference type="Proteomes" id="UP000694522">
    <property type="component" value="Unplaced"/>
</dbReference>
<dbReference type="PANTHER" id="PTHR11731">
    <property type="entry name" value="PROTEASE FAMILY S9B,C DIPEPTIDYL-PEPTIDASE IV-RELATED"/>
    <property type="match status" value="1"/>
</dbReference>
<sequence>QNSNRKPSAVPTLFVNTDDGPRALTLEDYLNGNFQYKTFFPYWVSDNEYLHQSAEDDIILYNVEMNYPTTIMTNSTMKQVNASNYVLSSDKHFIALESNYSKLWRYSYTASYHIYDLIYG</sequence>
<protein>
    <submittedName>
        <fullName evidence="1">Uncharacterized protein</fullName>
    </submittedName>
</protein>